<dbReference type="SMART" id="SM00448">
    <property type="entry name" value="REC"/>
    <property type="match status" value="1"/>
</dbReference>
<evidence type="ECO:0000259" key="6">
    <source>
        <dbReference type="PROSITE" id="PS50043"/>
    </source>
</evidence>
<dbReference type="InterPro" id="IPR000792">
    <property type="entry name" value="Tscrpt_reg_LuxR_C"/>
</dbReference>
<dbReference type="GO" id="GO:0000160">
    <property type="term" value="P:phosphorelay signal transduction system"/>
    <property type="evidence" value="ECO:0007669"/>
    <property type="project" value="InterPro"/>
</dbReference>
<dbReference type="PROSITE" id="PS50110">
    <property type="entry name" value="RESPONSE_REGULATORY"/>
    <property type="match status" value="1"/>
</dbReference>
<dbReference type="SMART" id="SM00421">
    <property type="entry name" value="HTH_LUXR"/>
    <property type="match status" value="1"/>
</dbReference>
<evidence type="ECO:0000313" key="8">
    <source>
        <dbReference type="EMBL" id="KYG73238.1"/>
    </source>
</evidence>
<dbReference type="Pfam" id="PF00196">
    <property type="entry name" value="GerE"/>
    <property type="match status" value="1"/>
</dbReference>
<dbReference type="InterPro" id="IPR001789">
    <property type="entry name" value="Sig_transdc_resp-reg_receiver"/>
</dbReference>
<dbReference type="Proteomes" id="UP000075615">
    <property type="component" value="Unassembled WGS sequence"/>
</dbReference>
<dbReference type="InterPro" id="IPR016032">
    <property type="entry name" value="Sig_transdc_resp-reg_C-effctor"/>
</dbReference>
<proteinExistence type="predicted"/>
<dbReference type="SUPFAM" id="SSF46894">
    <property type="entry name" value="C-terminal effector domain of the bipartite response regulators"/>
    <property type="match status" value="1"/>
</dbReference>
<reference evidence="8 9" key="1">
    <citation type="submission" date="2016-01" db="EMBL/GenBank/DDBJ databases">
        <title>Genome sequencing of Roseivirga echinicomitans KMM 6058.</title>
        <authorList>
            <person name="Selvaratnam C."/>
            <person name="Thevarajoo S."/>
            <person name="Goh K.M."/>
            <person name="Ee R."/>
            <person name="Chan K.-G."/>
            <person name="Chong C.S."/>
        </authorList>
    </citation>
    <scope>NUCLEOTIDE SEQUENCE [LARGE SCALE GENOMIC DNA]</scope>
    <source>
        <strain evidence="8 9">KMM 6058</strain>
    </source>
</reference>
<keyword evidence="1 5" id="KW-0597">Phosphoprotein</keyword>
<dbReference type="CDD" id="cd06170">
    <property type="entry name" value="LuxR_C_like"/>
    <property type="match status" value="1"/>
</dbReference>
<dbReference type="PRINTS" id="PR00038">
    <property type="entry name" value="HTHLUXR"/>
</dbReference>
<dbReference type="AlphaFoldDB" id="A0A150X3E1"/>
<dbReference type="InterPro" id="IPR011006">
    <property type="entry name" value="CheY-like_superfamily"/>
</dbReference>
<dbReference type="InterPro" id="IPR058245">
    <property type="entry name" value="NreC/VraR/RcsB-like_REC"/>
</dbReference>
<evidence type="ECO:0000259" key="7">
    <source>
        <dbReference type="PROSITE" id="PS50110"/>
    </source>
</evidence>
<evidence type="ECO:0000256" key="1">
    <source>
        <dbReference type="ARBA" id="ARBA00022553"/>
    </source>
</evidence>
<organism evidence="8 9">
    <name type="scientific">Roseivirga echinicomitans</name>
    <dbReference type="NCBI Taxonomy" id="296218"/>
    <lineage>
        <taxon>Bacteria</taxon>
        <taxon>Pseudomonadati</taxon>
        <taxon>Bacteroidota</taxon>
        <taxon>Cytophagia</taxon>
        <taxon>Cytophagales</taxon>
        <taxon>Roseivirgaceae</taxon>
        <taxon>Roseivirga</taxon>
    </lineage>
</organism>
<feature type="domain" description="Response regulatory" evidence="7">
    <location>
        <begin position="3"/>
        <end position="119"/>
    </location>
</feature>
<name>A0A150X3E1_9BACT</name>
<keyword evidence="2" id="KW-0805">Transcription regulation</keyword>
<dbReference type="InterPro" id="IPR039420">
    <property type="entry name" value="WalR-like"/>
</dbReference>
<evidence type="ECO:0000256" key="5">
    <source>
        <dbReference type="PROSITE-ProRule" id="PRU00169"/>
    </source>
</evidence>
<protein>
    <submittedName>
        <fullName evidence="8">Two-component system response regulator</fullName>
    </submittedName>
</protein>
<dbReference type="OrthoDB" id="9797341at2"/>
<dbReference type="Pfam" id="PF00072">
    <property type="entry name" value="Response_reg"/>
    <property type="match status" value="1"/>
</dbReference>
<dbReference type="SUPFAM" id="SSF52172">
    <property type="entry name" value="CheY-like"/>
    <property type="match status" value="1"/>
</dbReference>
<dbReference type="STRING" id="296218.AWN68_08775"/>
<dbReference type="Gene3D" id="3.40.50.2300">
    <property type="match status" value="1"/>
</dbReference>
<sequence length="208" mass="23408">MIRVAIAEDHQSLIDGLKLQLERIKEISVVGTANDGEALLNIIKLKRPDVVITDIRMPKIDGIVVTSMIKKEFPEIRVLAFTMFDQNEAVQQMLDAGASGYVLKKSSLKEVIEAIKAVYRGEKYFDANIQVGPEKGMDTKTKKGVLTNRQKEILNLVAQGLTSREIADMLFIGVFTVETHRRNMVRILGLKGNGELLRYAIEKKYDFN</sequence>
<dbReference type="GO" id="GO:0003677">
    <property type="term" value="F:DNA binding"/>
    <property type="evidence" value="ECO:0007669"/>
    <property type="project" value="UniProtKB-KW"/>
</dbReference>
<dbReference type="PROSITE" id="PS50043">
    <property type="entry name" value="HTH_LUXR_2"/>
    <property type="match status" value="1"/>
</dbReference>
<dbReference type="EMBL" id="LRDB01000050">
    <property type="protein sequence ID" value="KYG73238.1"/>
    <property type="molecule type" value="Genomic_DNA"/>
</dbReference>
<evidence type="ECO:0000256" key="4">
    <source>
        <dbReference type="ARBA" id="ARBA00023163"/>
    </source>
</evidence>
<dbReference type="GO" id="GO:0006355">
    <property type="term" value="P:regulation of DNA-templated transcription"/>
    <property type="evidence" value="ECO:0007669"/>
    <property type="project" value="InterPro"/>
</dbReference>
<evidence type="ECO:0000256" key="3">
    <source>
        <dbReference type="ARBA" id="ARBA00023125"/>
    </source>
</evidence>
<keyword evidence="3" id="KW-0238">DNA-binding</keyword>
<evidence type="ECO:0000256" key="2">
    <source>
        <dbReference type="ARBA" id="ARBA00023015"/>
    </source>
</evidence>
<dbReference type="PANTHER" id="PTHR43214">
    <property type="entry name" value="TWO-COMPONENT RESPONSE REGULATOR"/>
    <property type="match status" value="1"/>
</dbReference>
<feature type="domain" description="HTH luxR-type" evidence="6">
    <location>
        <begin position="139"/>
        <end position="204"/>
    </location>
</feature>
<keyword evidence="4" id="KW-0804">Transcription</keyword>
<comment type="caution">
    <text evidence="8">The sequence shown here is derived from an EMBL/GenBank/DDBJ whole genome shotgun (WGS) entry which is preliminary data.</text>
</comment>
<gene>
    <name evidence="8" type="ORF">AWN68_08775</name>
</gene>
<evidence type="ECO:0000313" key="9">
    <source>
        <dbReference type="Proteomes" id="UP000075615"/>
    </source>
</evidence>
<keyword evidence="9" id="KW-1185">Reference proteome</keyword>
<dbReference type="PANTHER" id="PTHR43214:SF41">
    <property type="entry name" value="NITRATE_NITRITE RESPONSE REGULATOR PROTEIN NARP"/>
    <property type="match status" value="1"/>
</dbReference>
<dbReference type="CDD" id="cd17535">
    <property type="entry name" value="REC_NarL-like"/>
    <property type="match status" value="1"/>
</dbReference>
<accession>A0A150X3E1</accession>
<feature type="modified residue" description="4-aspartylphosphate" evidence="5">
    <location>
        <position position="54"/>
    </location>
</feature>